<gene>
    <name evidence="3" type="ORF">MQP27_13640</name>
</gene>
<sequence length="88" mass="8995">MDGALVAALGVIGSAAVTGAVAMYGSKVAGRAQREGNAVTGFNSLTDQLQEERKELKAEVAALKLELAAEKAESARLRLLVQAQGGTP</sequence>
<evidence type="ECO:0000313" key="3">
    <source>
        <dbReference type="EMBL" id="MCI3272156.1"/>
    </source>
</evidence>
<feature type="coiled-coil region" evidence="1">
    <location>
        <begin position="39"/>
        <end position="73"/>
    </location>
</feature>
<feature type="transmembrane region" description="Helical" evidence="2">
    <location>
        <begin position="6"/>
        <end position="25"/>
    </location>
</feature>
<dbReference type="EMBL" id="JALDAY010000004">
    <property type="protein sequence ID" value="MCI3272156.1"/>
    <property type="molecule type" value="Genomic_DNA"/>
</dbReference>
<evidence type="ECO:0000256" key="1">
    <source>
        <dbReference type="SAM" id="Coils"/>
    </source>
</evidence>
<evidence type="ECO:0000256" key="2">
    <source>
        <dbReference type="SAM" id="Phobius"/>
    </source>
</evidence>
<organism evidence="3 4">
    <name type="scientific">Streptomyces cylindrosporus</name>
    <dbReference type="NCBI Taxonomy" id="2927583"/>
    <lineage>
        <taxon>Bacteria</taxon>
        <taxon>Bacillati</taxon>
        <taxon>Actinomycetota</taxon>
        <taxon>Actinomycetes</taxon>
        <taxon>Kitasatosporales</taxon>
        <taxon>Streptomycetaceae</taxon>
        <taxon>Streptomyces</taxon>
    </lineage>
</organism>
<dbReference type="Proteomes" id="UP001165269">
    <property type="component" value="Unassembled WGS sequence"/>
</dbReference>
<proteinExistence type="predicted"/>
<keyword evidence="2" id="KW-1133">Transmembrane helix</keyword>
<evidence type="ECO:0000313" key="4">
    <source>
        <dbReference type="Proteomes" id="UP001165269"/>
    </source>
</evidence>
<keyword evidence="1" id="KW-0175">Coiled coil</keyword>
<comment type="caution">
    <text evidence="3">The sequence shown here is derived from an EMBL/GenBank/DDBJ whole genome shotgun (WGS) entry which is preliminary data.</text>
</comment>
<keyword evidence="2" id="KW-0812">Transmembrane</keyword>
<reference evidence="3" key="1">
    <citation type="submission" date="2022-03" db="EMBL/GenBank/DDBJ databases">
        <title>Streptomyces 7R015 and 7R016 isolated from Barleria lupulina in Thailand.</title>
        <authorList>
            <person name="Kanchanasin P."/>
            <person name="Phongsopitanun W."/>
            <person name="Tanasupawat S."/>
        </authorList>
    </citation>
    <scope>NUCLEOTIDE SEQUENCE</scope>
    <source>
        <strain evidence="3">7R015</strain>
    </source>
</reference>
<dbReference type="RefSeq" id="WP_242765324.1">
    <property type="nucleotide sequence ID" value="NZ_JALDAY010000004.1"/>
</dbReference>
<protein>
    <submittedName>
        <fullName evidence="3">Uncharacterized protein</fullName>
    </submittedName>
</protein>
<keyword evidence="4" id="KW-1185">Reference proteome</keyword>
<accession>A0ABS9Y674</accession>
<keyword evidence="2" id="KW-0472">Membrane</keyword>
<name>A0ABS9Y674_9ACTN</name>